<reference evidence="1" key="1">
    <citation type="journal article" date="2023" name="G3 (Bethesda)">
        <title>A reference genome for the long-term kleptoplast-retaining sea slug Elysia crispata morphotype clarki.</title>
        <authorList>
            <person name="Eastman K.E."/>
            <person name="Pendleton A.L."/>
            <person name="Shaikh M.A."/>
            <person name="Suttiyut T."/>
            <person name="Ogas R."/>
            <person name="Tomko P."/>
            <person name="Gavelis G."/>
            <person name="Widhalm J.R."/>
            <person name="Wisecaver J.H."/>
        </authorList>
    </citation>
    <scope>NUCLEOTIDE SEQUENCE</scope>
    <source>
        <strain evidence="1">ECLA1</strain>
    </source>
</reference>
<evidence type="ECO:0000313" key="2">
    <source>
        <dbReference type="Proteomes" id="UP001283361"/>
    </source>
</evidence>
<gene>
    <name evidence="1" type="ORF">RRG08_060727</name>
</gene>
<proteinExistence type="predicted"/>
<accession>A0AAE0ZHL6</accession>
<name>A0AAE0ZHL6_9GAST</name>
<protein>
    <submittedName>
        <fullName evidence="1">Uncharacterized protein</fullName>
    </submittedName>
</protein>
<dbReference type="EMBL" id="JAWDGP010003897">
    <property type="protein sequence ID" value="KAK3769613.1"/>
    <property type="molecule type" value="Genomic_DNA"/>
</dbReference>
<organism evidence="1 2">
    <name type="scientific">Elysia crispata</name>
    <name type="common">lettuce slug</name>
    <dbReference type="NCBI Taxonomy" id="231223"/>
    <lineage>
        <taxon>Eukaryota</taxon>
        <taxon>Metazoa</taxon>
        <taxon>Spiralia</taxon>
        <taxon>Lophotrochozoa</taxon>
        <taxon>Mollusca</taxon>
        <taxon>Gastropoda</taxon>
        <taxon>Heterobranchia</taxon>
        <taxon>Euthyneura</taxon>
        <taxon>Panpulmonata</taxon>
        <taxon>Sacoglossa</taxon>
        <taxon>Placobranchoidea</taxon>
        <taxon>Plakobranchidae</taxon>
        <taxon>Elysia</taxon>
    </lineage>
</organism>
<comment type="caution">
    <text evidence="1">The sequence shown here is derived from an EMBL/GenBank/DDBJ whole genome shotgun (WGS) entry which is preliminary data.</text>
</comment>
<dbReference type="AlphaFoldDB" id="A0AAE0ZHL6"/>
<dbReference type="Proteomes" id="UP001283361">
    <property type="component" value="Unassembled WGS sequence"/>
</dbReference>
<sequence>MDLNLSCLNIKVRELFSASCALCQRLGPGPVFVLGNFTPSAMEANHVCRVFPRDGTKNRLDLPPPMGGQRGVVSGASSLLTSSRVFASLKFPYRIHHSGCAQTQETTKELNLSRPWPSAVGDAVSFPISRG</sequence>
<keyword evidence="2" id="KW-1185">Reference proteome</keyword>
<evidence type="ECO:0000313" key="1">
    <source>
        <dbReference type="EMBL" id="KAK3769613.1"/>
    </source>
</evidence>